<dbReference type="GO" id="GO:0008270">
    <property type="term" value="F:zinc ion binding"/>
    <property type="evidence" value="ECO:0007669"/>
    <property type="project" value="UniProtKB-KW"/>
</dbReference>
<feature type="compositionally biased region" description="Polar residues" evidence="11">
    <location>
        <begin position="148"/>
        <end position="177"/>
    </location>
</feature>
<keyword evidence="7" id="KW-0804">Transcription</keyword>
<evidence type="ECO:0000256" key="9">
    <source>
        <dbReference type="ARBA" id="ARBA00038474"/>
    </source>
</evidence>
<dbReference type="Proteomes" id="UP000291343">
    <property type="component" value="Unassembled WGS sequence"/>
</dbReference>
<dbReference type="SUPFAM" id="SSF57667">
    <property type="entry name" value="beta-beta-alpha zinc fingers"/>
    <property type="match status" value="1"/>
</dbReference>
<keyword evidence="2" id="KW-0479">Metal-binding</keyword>
<dbReference type="AlphaFoldDB" id="A0A482X060"/>
<evidence type="ECO:0000256" key="8">
    <source>
        <dbReference type="ARBA" id="ARBA00023242"/>
    </source>
</evidence>
<evidence type="ECO:0000259" key="12">
    <source>
        <dbReference type="PROSITE" id="PS50157"/>
    </source>
</evidence>
<sequence>MQSFNDANLRCCECQGKFSSASALLHHFARHALEKQGNKLGEGNFSRYDWQPWRYDDIFKTKRKGHNFLETALLSINETCRKRAKLQTATPVSTSSENSSHSLTGKSEMSEAETKGGEHSQDDNIRENQCLSNSSKSYSKCSSKVTKENPNTSNSSECKNTLSTFSTDNSKNTSNIIKENKNFSHKIECSRSNKISSKFKLEKSNRISIVEESEKLLNNIDIKDKILTKYANDSLKGINNVEENLNSESSANKCSKKSSKLIAKHLKSFSIVQEFQGLKNIPEKGIKCSVEVSTTNKFEENNVKNLKLSDSLECSIEECRKTSLINSGNKSRVTKNEKYKDELLENTTDGSELVKIVKIEKTLSINNDCIVDYSGPEPNMSPKSVNLELPLELRTSKTCFNRSNDVCDVVYDNDDNNLNLGDSLGKVNCDNNNVIIHYNDNSQCELPKIINKRGRGVVEKEEKCEVVEECGIEEGKRKLSNRKQSTPKKIERIENEFLKIAPRPDNLPRDDRVSPNKKGAKKKYCCPLCSRVFGWSTDLKRHILVHTGERPFKCASCTSSFTRKFLLQKHQNKMHPLNGKTERERLLELKVSENLKELKSKMLELQKSKESNYKNGSRESNYKNGSINTNGSLETQNLEDKNGDEEIDVKLEPPYETYFKIEHDSDENWDSPSNNNNNNNEDIEMEFSKVCKKQNIVFVEPIVIQSS</sequence>
<evidence type="ECO:0000256" key="6">
    <source>
        <dbReference type="ARBA" id="ARBA00023015"/>
    </source>
</evidence>
<comment type="similarity">
    <text evidence="9">Belongs to the sal C2H2-type zinc-finger protein family.</text>
</comment>
<evidence type="ECO:0000256" key="4">
    <source>
        <dbReference type="ARBA" id="ARBA00022771"/>
    </source>
</evidence>
<evidence type="ECO:0000256" key="1">
    <source>
        <dbReference type="ARBA" id="ARBA00004123"/>
    </source>
</evidence>
<dbReference type="InParanoid" id="A0A482X060"/>
<feature type="compositionally biased region" description="Basic and acidic residues" evidence="11">
    <location>
        <begin position="108"/>
        <end position="126"/>
    </location>
</feature>
<organism evidence="13 14">
    <name type="scientific">Laodelphax striatellus</name>
    <name type="common">Small brown planthopper</name>
    <name type="synonym">Delphax striatella</name>
    <dbReference type="NCBI Taxonomy" id="195883"/>
    <lineage>
        <taxon>Eukaryota</taxon>
        <taxon>Metazoa</taxon>
        <taxon>Ecdysozoa</taxon>
        <taxon>Arthropoda</taxon>
        <taxon>Hexapoda</taxon>
        <taxon>Insecta</taxon>
        <taxon>Pterygota</taxon>
        <taxon>Neoptera</taxon>
        <taxon>Paraneoptera</taxon>
        <taxon>Hemiptera</taxon>
        <taxon>Auchenorrhyncha</taxon>
        <taxon>Fulgoroidea</taxon>
        <taxon>Delphacidae</taxon>
        <taxon>Criomorphinae</taxon>
        <taxon>Laodelphax</taxon>
    </lineage>
</organism>
<feature type="compositionally biased region" description="Polar residues" evidence="11">
    <location>
        <begin position="622"/>
        <end position="636"/>
    </location>
</feature>
<dbReference type="GO" id="GO:0000978">
    <property type="term" value="F:RNA polymerase II cis-regulatory region sequence-specific DNA binding"/>
    <property type="evidence" value="ECO:0007669"/>
    <property type="project" value="TreeGrafter"/>
</dbReference>
<evidence type="ECO:0000313" key="14">
    <source>
        <dbReference type="Proteomes" id="UP000291343"/>
    </source>
</evidence>
<feature type="domain" description="C2H2-type" evidence="12">
    <location>
        <begin position="9"/>
        <end position="36"/>
    </location>
</feature>
<evidence type="ECO:0000256" key="10">
    <source>
        <dbReference type="PROSITE-ProRule" id="PRU00042"/>
    </source>
</evidence>
<dbReference type="GO" id="GO:0000981">
    <property type="term" value="F:DNA-binding transcription factor activity, RNA polymerase II-specific"/>
    <property type="evidence" value="ECO:0007669"/>
    <property type="project" value="TreeGrafter"/>
</dbReference>
<dbReference type="InterPro" id="IPR051565">
    <property type="entry name" value="Sal_C2H2-zinc-finger"/>
</dbReference>
<feature type="compositionally biased region" description="Basic and acidic residues" evidence="11">
    <location>
        <begin position="607"/>
        <end position="621"/>
    </location>
</feature>
<feature type="domain" description="C2H2-type" evidence="12">
    <location>
        <begin position="552"/>
        <end position="575"/>
    </location>
</feature>
<feature type="domain" description="C2H2-type" evidence="12">
    <location>
        <begin position="524"/>
        <end position="551"/>
    </location>
</feature>
<evidence type="ECO:0000256" key="7">
    <source>
        <dbReference type="ARBA" id="ARBA00023163"/>
    </source>
</evidence>
<dbReference type="GO" id="GO:0005634">
    <property type="term" value="C:nucleus"/>
    <property type="evidence" value="ECO:0007669"/>
    <property type="project" value="UniProtKB-SubCell"/>
</dbReference>
<dbReference type="PANTHER" id="PTHR23233:SF84">
    <property type="entry name" value="FI23031P1"/>
    <property type="match status" value="1"/>
</dbReference>
<feature type="region of interest" description="Disordered" evidence="11">
    <location>
        <begin position="607"/>
        <end position="642"/>
    </location>
</feature>
<dbReference type="STRING" id="195883.A0A482X060"/>
<feature type="compositionally biased region" description="Low complexity" evidence="11">
    <location>
        <begin position="93"/>
        <end position="102"/>
    </location>
</feature>
<keyword evidence="3" id="KW-0677">Repeat</keyword>
<evidence type="ECO:0000313" key="13">
    <source>
        <dbReference type="EMBL" id="RZF38831.1"/>
    </source>
</evidence>
<dbReference type="EMBL" id="QKKF02021603">
    <property type="protein sequence ID" value="RZF38831.1"/>
    <property type="molecule type" value="Genomic_DNA"/>
</dbReference>
<keyword evidence="14" id="KW-1185">Reference proteome</keyword>
<comment type="subcellular location">
    <subcellularLocation>
        <location evidence="1">Nucleus</location>
    </subcellularLocation>
</comment>
<dbReference type="InterPro" id="IPR013087">
    <property type="entry name" value="Znf_C2H2_type"/>
</dbReference>
<evidence type="ECO:0000256" key="3">
    <source>
        <dbReference type="ARBA" id="ARBA00022737"/>
    </source>
</evidence>
<evidence type="ECO:0000256" key="5">
    <source>
        <dbReference type="ARBA" id="ARBA00022833"/>
    </source>
</evidence>
<comment type="caution">
    <text evidence="13">The sequence shown here is derived from an EMBL/GenBank/DDBJ whole genome shotgun (WGS) entry which is preliminary data.</text>
</comment>
<evidence type="ECO:0000256" key="2">
    <source>
        <dbReference type="ARBA" id="ARBA00022723"/>
    </source>
</evidence>
<name>A0A482X060_LAOST</name>
<dbReference type="InterPro" id="IPR036236">
    <property type="entry name" value="Znf_C2H2_sf"/>
</dbReference>
<dbReference type="PROSITE" id="PS00028">
    <property type="entry name" value="ZINC_FINGER_C2H2_1"/>
    <property type="match status" value="3"/>
</dbReference>
<dbReference type="Gene3D" id="3.30.160.60">
    <property type="entry name" value="Classic Zinc Finger"/>
    <property type="match status" value="2"/>
</dbReference>
<keyword evidence="5" id="KW-0862">Zinc</keyword>
<reference evidence="13 14" key="1">
    <citation type="journal article" date="2017" name="Gigascience">
        <title>Genome sequence of the small brown planthopper, Laodelphax striatellus.</title>
        <authorList>
            <person name="Zhu J."/>
            <person name="Jiang F."/>
            <person name="Wang X."/>
            <person name="Yang P."/>
            <person name="Bao Y."/>
            <person name="Zhao W."/>
            <person name="Wang W."/>
            <person name="Lu H."/>
            <person name="Wang Q."/>
            <person name="Cui N."/>
            <person name="Li J."/>
            <person name="Chen X."/>
            <person name="Luo L."/>
            <person name="Yu J."/>
            <person name="Kang L."/>
            <person name="Cui F."/>
        </authorList>
    </citation>
    <scope>NUCLEOTIDE SEQUENCE [LARGE SCALE GENOMIC DNA]</scope>
    <source>
        <strain evidence="13">Lst14</strain>
    </source>
</reference>
<dbReference type="PANTHER" id="PTHR23233">
    <property type="entry name" value="SAL-LIKE PROTEIN"/>
    <property type="match status" value="1"/>
</dbReference>
<keyword evidence="6" id="KW-0805">Transcription regulation</keyword>
<gene>
    <name evidence="13" type="ORF">LSTR_LSTR000534</name>
</gene>
<dbReference type="SMART" id="SM00355">
    <property type="entry name" value="ZnF_C2H2"/>
    <property type="match status" value="3"/>
</dbReference>
<proteinExistence type="inferred from homology"/>
<feature type="region of interest" description="Disordered" evidence="11">
    <location>
        <begin position="85"/>
        <end position="177"/>
    </location>
</feature>
<keyword evidence="4 10" id="KW-0863">Zinc-finger</keyword>
<dbReference type="OrthoDB" id="6365676at2759"/>
<dbReference type="FunFam" id="3.30.160.60:FF:000100">
    <property type="entry name" value="Zinc finger 45-like"/>
    <property type="match status" value="1"/>
</dbReference>
<dbReference type="PROSITE" id="PS50157">
    <property type="entry name" value="ZINC_FINGER_C2H2_2"/>
    <property type="match status" value="3"/>
</dbReference>
<protein>
    <recommendedName>
        <fullName evidence="12">C2H2-type domain-containing protein</fullName>
    </recommendedName>
</protein>
<evidence type="ECO:0000256" key="11">
    <source>
        <dbReference type="SAM" id="MobiDB-lite"/>
    </source>
</evidence>
<keyword evidence="8" id="KW-0539">Nucleus</keyword>
<accession>A0A482X060</accession>
<feature type="compositionally biased region" description="Low complexity" evidence="11">
    <location>
        <begin position="132"/>
        <end position="144"/>
    </location>
</feature>